<dbReference type="EMBL" id="FXYF01000002">
    <property type="protein sequence ID" value="SMX36059.1"/>
    <property type="molecule type" value="Genomic_DNA"/>
</dbReference>
<sequence length="197" mass="19875">MRYLRTLALAGAMVVAASASQAATLRYSALLTGAAEAPPVATTGSGTALVVYDDQLRTLRVMFSFADLSGTLTAAHIHGPTTTPGLGTAGVMTSTPTFPGSPLGVTSGSFDATFDLTLASSYSASFITNFGGGTVAGAELALAKSLADGKAYLNLHSTTFGGGEIRGFLTPAIPLPATLPLLVIGLAGFSLFRRRGA</sequence>
<dbReference type="AlphaFoldDB" id="A0A238JZI6"/>
<accession>A0A238JZI6</accession>
<feature type="domain" description="CHRD" evidence="3">
    <location>
        <begin position="25"/>
        <end position="171"/>
    </location>
</feature>
<keyword evidence="5" id="KW-1185">Reference proteome</keyword>
<dbReference type="OrthoDB" id="571052at2"/>
<feature type="signal peptide" evidence="2">
    <location>
        <begin position="1"/>
        <end position="22"/>
    </location>
</feature>
<keyword evidence="1" id="KW-0472">Membrane</keyword>
<dbReference type="Proteomes" id="UP000207598">
    <property type="component" value="Unassembled WGS sequence"/>
</dbReference>
<evidence type="ECO:0000256" key="1">
    <source>
        <dbReference type="SAM" id="Phobius"/>
    </source>
</evidence>
<keyword evidence="1" id="KW-0812">Transmembrane</keyword>
<dbReference type="SMART" id="SM00754">
    <property type="entry name" value="CHRD"/>
    <property type="match status" value="1"/>
</dbReference>
<evidence type="ECO:0000313" key="4">
    <source>
        <dbReference type="EMBL" id="SMX36059.1"/>
    </source>
</evidence>
<gene>
    <name evidence="4" type="ORF">MAA8898_00738</name>
</gene>
<evidence type="ECO:0000256" key="2">
    <source>
        <dbReference type="SAM" id="SignalP"/>
    </source>
</evidence>
<dbReference type="RefSeq" id="WP_094019624.1">
    <property type="nucleotide sequence ID" value="NZ_FXYF01000002.1"/>
</dbReference>
<organism evidence="4 5">
    <name type="scientific">Maliponia aquimaris</name>
    <dbReference type="NCBI Taxonomy" id="1673631"/>
    <lineage>
        <taxon>Bacteria</taxon>
        <taxon>Pseudomonadati</taxon>
        <taxon>Pseudomonadota</taxon>
        <taxon>Alphaproteobacteria</taxon>
        <taxon>Rhodobacterales</taxon>
        <taxon>Paracoccaceae</taxon>
        <taxon>Maliponia</taxon>
    </lineage>
</organism>
<evidence type="ECO:0000259" key="3">
    <source>
        <dbReference type="SMART" id="SM00754"/>
    </source>
</evidence>
<dbReference type="Pfam" id="PF07452">
    <property type="entry name" value="CHRD"/>
    <property type="match status" value="1"/>
</dbReference>
<feature type="chain" id="PRO_5012873090" evidence="2">
    <location>
        <begin position="23"/>
        <end position="197"/>
    </location>
</feature>
<keyword evidence="2" id="KW-0732">Signal</keyword>
<keyword evidence="1" id="KW-1133">Transmembrane helix</keyword>
<reference evidence="4 5" key="1">
    <citation type="submission" date="2017-05" db="EMBL/GenBank/DDBJ databases">
        <authorList>
            <person name="Song R."/>
            <person name="Chenine A.L."/>
            <person name="Ruprecht R.M."/>
        </authorList>
    </citation>
    <scope>NUCLEOTIDE SEQUENCE [LARGE SCALE GENOMIC DNA]</scope>
    <source>
        <strain evidence="4 5">CECT 8898</strain>
    </source>
</reference>
<evidence type="ECO:0000313" key="5">
    <source>
        <dbReference type="Proteomes" id="UP000207598"/>
    </source>
</evidence>
<feature type="transmembrane region" description="Helical" evidence="1">
    <location>
        <begin position="173"/>
        <end position="192"/>
    </location>
</feature>
<dbReference type="InterPro" id="IPR010895">
    <property type="entry name" value="CHRD"/>
</dbReference>
<name>A0A238JZI6_9RHOB</name>
<protein>
    <submittedName>
        <fullName evidence="4">CHRD domain protein</fullName>
    </submittedName>
</protein>
<proteinExistence type="predicted"/>